<dbReference type="EMBL" id="QXFV01003095">
    <property type="protein sequence ID" value="KAE8980038.1"/>
    <property type="molecule type" value="Genomic_DNA"/>
</dbReference>
<evidence type="ECO:0000313" key="3">
    <source>
        <dbReference type="Proteomes" id="UP000429607"/>
    </source>
</evidence>
<dbReference type="Proteomes" id="UP000429607">
    <property type="component" value="Unassembled WGS sequence"/>
</dbReference>
<feature type="compositionally biased region" description="Basic and acidic residues" evidence="1">
    <location>
        <begin position="109"/>
        <end position="121"/>
    </location>
</feature>
<dbReference type="AlphaFoldDB" id="A0A6A3IHR4"/>
<feature type="compositionally biased region" description="Low complexity" evidence="1">
    <location>
        <begin position="56"/>
        <end position="74"/>
    </location>
</feature>
<feature type="compositionally biased region" description="Polar residues" evidence="1">
    <location>
        <begin position="124"/>
        <end position="144"/>
    </location>
</feature>
<evidence type="ECO:0000313" key="2">
    <source>
        <dbReference type="EMBL" id="KAE8980038.1"/>
    </source>
</evidence>
<feature type="region of interest" description="Disordered" evidence="1">
    <location>
        <begin position="1"/>
        <end position="21"/>
    </location>
</feature>
<gene>
    <name evidence="2" type="ORF">PR001_g24380</name>
</gene>
<feature type="region of interest" description="Disordered" evidence="1">
    <location>
        <begin position="56"/>
        <end position="161"/>
    </location>
</feature>
<reference evidence="2 3" key="1">
    <citation type="submission" date="2018-09" db="EMBL/GenBank/DDBJ databases">
        <title>Genomic investigation of the strawberry pathogen Phytophthora fragariae indicates pathogenicity is determined by transcriptional variation in three key races.</title>
        <authorList>
            <person name="Adams T.M."/>
            <person name="Armitage A.D."/>
            <person name="Sobczyk M.K."/>
            <person name="Bates H.J."/>
            <person name="Dunwell J.M."/>
            <person name="Nellist C.F."/>
            <person name="Harrison R.J."/>
        </authorList>
    </citation>
    <scope>NUCLEOTIDE SEQUENCE [LARGE SCALE GENOMIC DNA]</scope>
    <source>
        <strain evidence="2 3">SCRP249</strain>
    </source>
</reference>
<protein>
    <submittedName>
        <fullName evidence="2">Uncharacterized protein</fullName>
    </submittedName>
</protein>
<accession>A0A6A3IHR4</accession>
<evidence type="ECO:0000256" key="1">
    <source>
        <dbReference type="SAM" id="MobiDB-lite"/>
    </source>
</evidence>
<comment type="caution">
    <text evidence="2">The sequence shown here is derived from an EMBL/GenBank/DDBJ whole genome shotgun (WGS) entry which is preliminary data.</text>
</comment>
<name>A0A6A3IHR4_9STRA</name>
<feature type="compositionally biased region" description="Polar residues" evidence="1">
    <location>
        <begin position="83"/>
        <end position="107"/>
    </location>
</feature>
<proteinExistence type="predicted"/>
<organism evidence="2 3">
    <name type="scientific">Phytophthora rubi</name>
    <dbReference type="NCBI Taxonomy" id="129364"/>
    <lineage>
        <taxon>Eukaryota</taxon>
        <taxon>Sar</taxon>
        <taxon>Stramenopiles</taxon>
        <taxon>Oomycota</taxon>
        <taxon>Peronosporomycetes</taxon>
        <taxon>Peronosporales</taxon>
        <taxon>Peronosporaceae</taxon>
        <taxon>Phytophthora</taxon>
    </lineage>
</organism>
<sequence>MSTKPSPSVSKKRGEKGESSLRWSLRIVGLPAEVVPEAAEKSEPSRLTSEVSAFSAEVEVSQSSEAEPSAVPEALLTPENVVLSPNSSEMKTSEAGQSDGASAQPSTRVDGDRSQGVHAESESIVLQTESNAGIASSQSRSANPEPTAADPHSSQVEGGALSSLKCRWMQLKTQGSAPTGTNPVRLSYTPGADSFGLSGDGSRPTSLWSEQLLVQWLRDAPEVAGDEDLGQVQLPEMIEADMINFGRSQLGRWMDSPPGVVNPTDVAYAPS</sequence>